<evidence type="ECO:0000313" key="2">
    <source>
        <dbReference type="Proteomes" id="UP000827556"/>
    </source>
</evidence>
<keyword evidence="2" id="KW-1185">Reference proteome</keyword>
<protein>
    <recommendedName>
        <fullName evidence="3">DUF3168 domain-containing protein</fullName>
    </recommendedName>
</protein>
<evidence type="ECO:0008006" key="3">
    <source>
        <dbReference type="Google" id="ProtNLM"/>
    </source>
</evidence>
<proteinExistence type="predicted"/>
<dbReference type="EMBL" id="MZ171369">
    <property type="protein sequence ID" value="QXM18637.1"/>
    <property type="molecule type" value="Genomic_DNA"/>
</dbReference>
<dbReference type="Proteomes" id="UP000827556">
    <property type="component" value="Segment"/>
</dbReference>
<dbReference type="Pfam" id="PF11367">
    <property type="entry name" value="Tail_completion_gp17"/>
    <property type="match status" value="1"/>
</dbReference>
<dbReference type="Gene3D" id="3.30.2000.30">
    <property type="match status" value="1"/>
</dbReference>
<accession>A0AA49AKY0</accession>
<reference evidence="2" key="1">
    <citation type="submission" date="2021-05" db="EMBL/GenBank/DDBJ databases">
        <authorList>
            <person name="Kupczok A."/>
            <person name="Weidenbach K."/>
            <person name="Wolf S."/>
            <person name="Fischer M.A."/>
            <person name="Kern T."/>
            <person name="Reetz J."/>
            <person name="Urbanska N."/>
            <person name="Kunzel S."/>
            <person name="Schmitz R.A."/>
            <person name="Rother M."/>
        </authorList>
    </citation>
    <scope>NUCLEOTIDE SEQUENCE [LARGE SCALE GENOMIC DNA]</scope>
</reference>
<name>A0AA49AKY0_9CAUD</name>
<sequence>MQIESILRAILVTDPDVAAIIGSRAYQGQLPREPTFPAIVYQMISRPQDGLTGIVQARMQYTCMAESWREAADLADAVRCALHGYRGVQDGARIEYIQYAGQHDDYDETTGIHWIPVDVIVTYLEET</sequence>
<organism evidence="1 2">
    <name type="scientific">Methanoculleus virus Blf4</name>
    <dbReference type="NCBI Taxonomy" id="3070925"/>
    <lineage>
        <taxon>Viruses</taxon>
        <taxon>Duplodnaviria</taxon>
        <taxon>Heunggongvirae</taxon>
        <taxon>Uroviricota</taxon>
        <taxon>Caudoviricetes</taxon>
        <taxon>Pungoviridae</taxon>
        <taxon>Flagovirus</taxon>
        <taxon>Flagovirus limi</taxon>
    </lineage>
</organism>
<evidence type="ECO:0000313" key="1">
    <source>
        <dbReference type="EMBL" id="QXM18637.1"/>
    </source>
</evidence>
<dbReference type="InterPro" id="IPR053745">
    <property type="entry name" value="Viral_Tail_Comp_sf"/>
</dbReference>
<dbReference type="InterPro" id="IPR021508">
    <property type="entry name" value="Gp17-like"/>
</dbReference>